<evidence type="ECO:0000313" key="12">
    <source>
        <dbReference type="Proteomes" id="UP000515150"/>
    </source>
</evidence>
<dbReference type="GO" id="GO:0016616">
    <property type="term" value="F:oxidoreductase activity, acting on the CH-OH group of donors, NAD or NADP as acceptor"/>
    <property type="evidence" value="ECO:0007669"/>
    <property type="project" value="InterPro"/>
</dbReference>
<keyword evidence="8" id="KW-0496">Mitochondrion</keyword>
<accession>A0A6P7LHA1</accession>
<name>A0A6P7LHA1_BETSP</name>
<evidence type="ECO:0000256" key="6">
    <source>
        <dbReference type="ARBA" id="ARBA00022989"/>
    </source>
</evidence>
<evidence type="ECO:0000256" key="3">
    <source>
        <dbReference type="ARBA" id="ARBA00009219"/>
    </source>
</evidence>
<evidence type="ECO:0000256" key="4">
    <source>
        <dbReference type="ARBA" id="ARBA00022692"/>
    </source>
</evidence>
<keyword evidence="7 10" id="KW-0560">Oxidoreductase</keyword>
<dbReference type="Proteomes" id="UP000515150">
    <property type="component" value="Chromosome 21"/>
</dbReference>
<sequence length="374" mass="41439">MSLSGDVCVVTGAGGFLGKRLVRLLLEEEAAAEVRLLDKRVQPQLVRDLEECGGGTKLSVWEGDIQDWDFVRAACRGASVVFHIASVIDVLESLDYSEVYGVNVKGTQLLLEACIQQSVAAFIYTSTIEVLGPNPRGDPVVNGGEDTPYDSVLKFTYSRTKKDAEQRSLRAHGAALAGGGRLATCALRPMYIYGEGCRFLLGHMRDAIRNGNVLRRTSRPEARVNPVYVGNVAAAHLQAARSLRDPRRRSAVGGRFYFISDDTPPVSYSDFNYAVMAPLGFGIQQRLPAPLRLLYVLCFLLEMACAALRPLVRVVPPLNRQLLTMLNTAFSFSYQAAARDMGYRPRYSWEEARMRTVEWLASELPKERERIRGG</sequence>
<keyword evidence="9" id="KW-0472">Membrane</keyword>
<dbReference type="PANTHER" id="PTHR43245:SF51">
    <property type="entry name" value="SHORT CHAIN DEHYDROGENASE_REDUCTASE FAMILY 42E, MEMBER 2"/>
    <property type="match status" value="1"/>
</dbReference>
<dbReference type="PANTHER" id="PTHR43245">
    <property type="entry name" value="BIFUNCTIONAL POLYMYXIN RESISTANCE PROTEIN ARNA"/>
    <property type="match status" value="1"/>
</dbReference>
<organism evidence="12 13">
    <name type="scientific">Betta splendens</name>
    <name type="common">Siamese fighting fish</name>
    <dbReference type="NCBI Taxonomy" id="158456"/>
    <lineage>
        <taxon>Eukaryota</taxon>
        <taxon>Metazoa</taxon>
        <taxon>Chordata</taxon>
        <taxon>Craniata</taxon>
        <taxon>Vertebrata</taxon>
        <taxon>Euteleostomi</taxon>
        <taxon>Actinopterygii</taxon>
        <taxon>Neopterygii</taxon>
        <taxon>Teleostei</taxon>
        <taxon>Neoteleostei</taxon>
        <taxon>Acanthomorphata</taxon>
        <taxon>Anabantaria</taxon>
        <taxon>Anabantiformes</taxon>
        <taxon>Anabantoidei</taxon>
        <taxon>Osphronemidae</taxon>
        <taxon>Betta</taxon>
    </lineage>
</organism>
<dbReference type="InterPro" id="IPR050177">
    <property type="entry name" value="Lipid_A_modif_metabolic_enz"/>
</dbReference>
<dbReference type="FunFam" id="3.40.50.720:FF:000220">
    <property type="entry name" value="3 beta-hydroxysteroid dehydrogenase/Delta 5--&gt;4-isomerase type 1"/>
    <property type="match status" value="1"/>
</dbReference>
<dbReference type="FunCoup" id="A0A6P7LHA1">
    <property type="interactions" value="5"/>
</dbReference>
<evidence type="ECO:0000256" key="5">
    <source>
        <dbReference type="ARBA" id="ARBA00022824"/>
    </source>
</evidence>
<keyword evidence="4" id="KW-0812">Transmembrane</keyword>
<evidence type="ECO:0000256" key="1">
    <source>
        <dbReference type="ARBA" id="ARBA00004304"/>
    </source>
</evidence>
<dbReference type="CTD" id="3283"/>
<dbReference type="InParanoid" id="A0A6P7LHA1"/>
<dbReference type="RefSeq" id="XP_028993418.1">
    <property type="nucleotide sequence ID" value="XM_029137585.3"/>
</dbReference>
<dbReference type="KEGG" id="bspl:114847637"/>
<evidence type="ECO:0000256" key="8">
    <source>
        <dbReference type="ARBA" id="ARBA00023128"/>
    </source>
</evidence>
<dbReference type="GO" id="GO:0031966">
    <property type="term" value="C:mitochondrial membrane"/>
    <property type="evidence" value="ECO:0007669"/>
    <property type="project" value="UniProtKB-SubCell"/>
</dbReference>
<dbReference type="Pfam" id="PF01073">
    <property type="entry name" value="3Beta_HSD"/>
    <property type="match status" value="1"/>
</dbReference>
<evidence type="ECO:0000256" key="7">
    <source>
        <dbReference type="ARBA" id="ARBA00023002"/>
    </source>
</evidence>
<keyword evidence="12" id="KW-1185">Reference proteome</keyword>
<dbReference type="SUPFAM" id="SSF51735">
    <property type="entry name" value="NAD(P)-binding Rossmann-fold domains"/>
    <property type="match status" value="1"/>
</dbReference>
<comment type="subcellular location">
    <subcellularLocation>
        <location evidence="2">Endoplasmic reticulum membrane</location>
        <topology evidence="2">Single-pass membrane protein</topology>
    </subcellularLocation>
    <subcellularLocation>
        <location evidence="1">Mitochondrion membrane</location>
        <topology evidence="1">Single-pass membrane protein</topology>
    </subcellularLocation>
</comment>
<evidence type="ECO:0000313" key="13">
    <source>
        <dbReference type="RefSeq" id="XP_028993418.1"/>
    </source>
</evidence>
<dbReference type="GeneID" id="114847637"/>
<feature type="domain" description="3-beta hydroxysteroid dehydrogenase/isomerase" evidence="11">
    <location>
        <begin position="9"/>
        <end position="286"/>
    </location>
</feature>
<evidence type="ECO:0000259" key="11">
    <source>
        <dbReference type="Pfam" id="PF01073"/>
    </source>
</evidence>
<gene>
    <name evidence="13" type="primary">hsd3b1</name>
</gene>
<evidence type="ECO:0000256" key="2">
    <source>
        <dbReference type="ARBA" id="ARBA00004389"/>
    </source>
</evidence>
<dbReference type="InterPro" id="IPR036291">
    <property type="entry name" value="NAD(P)-bd_dom_sf"/>
</dbReference>
<comment type="similarity">
    <text evidence="3 10">Belongs to the 3-beta-HSD family.</text>
</comment>
<keyword evidence="6" id="KW-1133">Transmembrane helix</keyword>
<dbReference type="OrthoDB" id="1925334at2759"/>
<proteinExistence type="inferred from homology"/>
<dbReference type="GO" id="GO:0005789">
    <property type="term" value="C:endoplasmic reticulum membrane"/>
    <property type="evidence" value="ECO:0007669"/>
    <property type="project" value="UniProtKB-SubCell"/>
</dbReference>
<evidence type="ECO:0000256" key="9">
    <source>
        <dbReference type="ARBA" id="ARBA00023136"/>
    </source>
</evidence>
<dbReference type="AlphaFoldDB" id="A0A6P7LHA1"/>
<dbReference type="Gene3D" id="3.40.50.720">
    <property type="entry name" value="NAD(P)-binding Rossmann-like Domain"/>
    <property type="match status" value="1"/>
</dbReference>
<protein>
    <submittedName>
        <fullName evidence="13">Hydroxy-delta-5-steroid dehydrogenase, 3 beta- and steroid delta-isomerase 1</fullName>
    </submittedName>
</protein>
<dbReference type="InterPro" id="IPR002225">
    <property type="entry name" value="3Beta_OHSteriod_DH/Estase"/>
</dbReference>
<dbReference type="GO" id="GO:0006694">
    <property type="term" value="P:steroid biosynthetic process"/>
    <property type="evidence" value="ECO:0007669"/>
    <property type="project" value="InterPro"/>
</dbReference>
<evidence type="ECO:0000256" key="10">
    <source>
        <dbReference type="RuleBase" id="RU004475"/>
    </source>
</evidence>
<reference evidence="13" key="1">
    <citation type="submission" date="2025-08" db="UniProtKB">
        <authorList>
            <consortium name="RefSeq"/>
        </authorList>
    </citation>
    <scope>IDENTIFICATION</scope>
</reference>
<keyword evidence="5" id="KW-0256">Endoplasmic reticulum</keyword>